<evidence type="ECO:0000313" key="6">
    <source>
        <dbReference type="Proteomes" id="UP000255061"/>
    </source>
</evidence>
<dbReference type="PANTHER" id="PTHR31793:SF27">
    <property type="entry name" value="NOVEL THIOESTERASE SUPERFAMILY DOMAIN AND SAPOSIN A-TYPE DOMAIN CONTAINING PROTEIN (0610012H03RIK)"/>
    <property type="match status" value="1"/>
</dbReference>
<dbReference type="EMBL" id="PYSG01000003">
    <property type="protein sequence ID" value="PTA48678.1"/>
    <property type="molecule type" value="Genomic_DNA"/>
</dbReference>
<dbReference type="InterPro" id="IPR050563">
    <property type="entry name" value="4-hydroxybenzoyl-CoA_TE"/>
</dbReference>
<dbReference type="Proteomes" id="UP000255061">
    <property type="component" value="Unassembled WGS sequence"/>
</dbReference>
<dbReference type="EMBL" id="UGYV01000001">
    <property type="protein sequence ID" value="SUI90533.1"/>
    <property type="molecule type" value="Genomic_DNA"/>
</dbReference>
<name>A0A380B113_9GAMM</name>
<organism evidence="4 6">
    <name type="scientific">Shewanella morhuae</name>
    <dbReference type="NCBI Taxonomy" id="365591"/>
    <lineage>
        <taxon>Bacteria</taxon>
        <taxon>Pseudomonadati</taxon>
        <taxon>Pseudomonadota</taxon>
        <taxon>Gammaproteobacteria</taxon>
        <taxon>Alteromonadales</taxon>
        <taxon>Shewanellaceae</taxon>
        <taxon>Shewanella</taxon>
    </lineage>
</organism>
<reference evidence="4 6" key="3">
    <citation type="submission" date="2018-06" db="EMBL/GenBank/DDBJ databases">
        <authorList>
            <consortium name="Pathogen Informatics"/>
            <person name="Doyle S."/>
        </authorList>
    </citation>
    <scope>NUCLEOTIDE SEQUENCE [LARGE SCALE GENOMIC DNA]</scope>
    <source>
        <strain evidence="4 6">NCTC10736</strain>
    </source>
</reference>
<dbReference type="CDD" id="cd00586">
    <property type="entry name" value="4HBT"/>
    <property type="match status" value="1"/>
</dbReference>
<dbReference type="SUPFAM" id="SSF54637">
    <property type="entry name" value="Thioesterase/thiol ester dehydrase-isomerase"/>
    <property type="match status" value="1"/>
</dbReference>
<evidence type="ECO:0000313" key="4">
    <source>
        <dbReference type="EMBL" id="SUI90533.1"/>
    </source>
</evidence>
<dbReference type="GO" id="GO:0047617">
    <property type="term" value="F:fatty acyl-CoA hydrolase activity"/>
    <property type="evidence" value="ECO:0007669"/>
    <property type="project" value="TreeGrafter"/>
</dbReference>
<evidence type="ECO:0000256" key="2">
    <source>
        <dbReference type="ARBA" id="ARBA00022801"/>
    </source>
</evidence>
<accession>A0A380B113</accession>
<evidence type="ECO:0000313" key="5">
    <source>
        <dbReference type="Proteomes" id="UP000240506"/>
    </source>
</evidence>
<reference evidence="3 5" key="1">
    <citation type="submission" date="2018-03" db="EMBL/GenBank/DDBJ databases">
        <authorList>
            <person name="Dailey F.E."/>
        </authorList>
    </citation>
    <scope>NUCLEOTIDE SEQUENCE [LARGE SCALE GENOMIC DNA]</scope>
    <source>
        <strain evidence="3 5">CW7</strain>
    </source>
</reference>
<proteinExistence type="inferred from homology"/>
<sequence length="136" mass="15194">MSVTEYSLEISPRFTETDGLGHINNTVIPVWCEAARQPIFEIFNPELDLQHWNLIVAGFTVAFIAPTYYGKDVTVKTYVSRIGNSSFEVTQTCWQAGNKTAEVKTTLVHYDYSSEKSCPISEDIRAVLAGLQGEII</sequence>
<gene>
    <name evidence="3" type="ORF">C9I43_16525</name>
    <name evidence="4" type="ORF">NCTC10736_03099</name>
</gene>
<protein>
    <submittedName>
        <fullName evidence="3 4">Thioesterase</fullName>
    </submittedName>
</protein>
<keyword evidence="2" id="KW-0378">Hydrolase</keyword>
<dbReference type="AlphaFoldDB" id="A0A380B113"/>
<evidence type="ECO:0000313" key="3">
    <source>
        <dbReference type="EMBL" id="PTA48678.1"/>
    </source>
</evidence>
<comment type="similarity">
    <text evidence="1">Belongs to the 4-hydroxybenzoyl-CoA thioesterase family.</text>
</comment>
<dbReference type="Gene3D" id="3.10.129.10">
    <property type="entry name" value="Hotdog Thioesterase"/>
    <property type="match status" value="1"/>
</dbReference>
<dbReference type="Proteomes" id="UP000240506">
    <property type="component" value="Unassembled WGS sequence"/>
</dbReference>
<dbReference type="InterPro" id="IPR029069">
    <property type="entry name" value="HotDog_dom_sf"/>
</dbReference>
<keyword evidence="5" id="KW-1185">Reference proteome</keyword>
<dbReference type="Pfam" id="PF13279">
    <property type="entry name" value="4HBT_2"/>
    <property type="match status" value="1"/>
</dbReference>
<dbReference type="RefSeq" id="WP_107884587.1">
    <property type="nucleotide sequence ID" value="NZ_BPFE01000021.1"/>
</dbReference>
<evidence type="ECO:0000256" key="1">
    <source>
        <dbReference type="ARBA" id="ARBA00005953"/>
    </source>
</evidence>
<dbReference type="PANTHER" id="PTHR31793">
    <property type="entry name" value="4-HYDROXYBENZOYL-COA THIOESTERASE FAMILY MEMBER"/>
    <property type="match status" value="1"/>
</dbReference>
<reference evidence="3 5" key="2">
    <citation type="submission" date="2018-04" db="EMBL/GenBank/DDBJ databases">
        <title>Genomic sequence of a freshwater isolate of Shewanella morhuae.</title>
        <authorList>
            <person name="Castillo D.E."/>
            <person name="Gram L."/>
        </authorList>
    </citation>
    <scope>NUCLEOTIDE SEQUENCE [LARGE SCALE GENOMIC DNA]</scope>
    <source>
        <strain evidence="3 5">CW7</strain>
    </source>
</reference>